<dbReference type="EMBL" id="JAEUBE010000183">
    <property type="protein sequence ID" value="KAH3667426.1"/>
    <property type="molecule type" value="Genomic_DNA"/>
</dbReference>
<dbReference type="GeneID" id="70235042"/>
<proteinExistence type="predicted"/>
<dbReference type="Proteomes" id="UP000769157">
    <property type="component" value="Unassembled WGS sequence"/>
</dbReference>
<reference evidence="1" key="2">
    <citation type="submission" date="2021-01" db="EMBL/GenBank/DDBJ databases">
        <authorList>
            <person name="Schikora-Tamarit M.A."/>
        </authorList>
    </citation>
    <scope>NUCLEOTIDE SEQUENCE</scope>
    <source>
        <strain evidence="1">CBS6075</strain>
    </source>
</reference>
<dbReference type="AlphaFoldDB" id="A0A9P8T646"/>
<protein>
    <submittedName>
        <fullName evidence="1">Uncharacterized protein</fullName>
    </submittedName>
</protein>
<name>A0A9P8T646_9ASCO</name>
<comment type="caution">
    <text evidence="1">The sequence shown here is derived from an EMBL/GenBank/DDBJ whole genome shotgun (WGS) entry which is preliminary data.</text>
</comment>
<gene>
    <name evidence="1" type="ORF">OGAPHI_003075</name>
</gene>
<evidence type="ECO:0000313" key="1">
    <source>
        <dbReference type="EMBL" id="KAH3667426.1"/>
    </source>
</evidence>
<organism evidence="1 2">
    <name type="scientific">Ogataea philodendri</name>
    <dbReference type="NCBI Taxonomy" id="1378263"/>
    <lineage>
        <taxon>Eukaryota</taxon>
        <taxon>Fungi</taxon>
        <taxon>Dikarya</taxon>
        <taxon>Ascomycota</taxon>
        <taxon>Saccharomycotina</taxon>
        <taxon>Pichiomycetes</taxon>
        <taxon>Pichiales</taxon>
        <taxon>Pichiaceae</taxon>
        <taxon>Ogataea</taxon>
    </lineage>
</organism>
<keyword evidence="2" id="KW-1185">Reference proteome</keyword>
<reference evidence="1" key="1">
    <citation type="journal article" date="2021" name="Open Biol.">
        <title>Shared evolutionary footprints suggest mitochondrial oxidative damage underlies multiple complex I losses in fungi.</title>
        <authorList>
            <person name="Schikora-Tamarit M.A."/>
            <person name="Marcet-Houben M."/>
            <person name="Nosek J."/>
            <person name="Gabaldon T."/>
        </authorList>
    </citation>
    <scope>NUCLEOTIDE SEQUENCE</scope>
    <source>
        <strain evidence="1">CBS6075</strain>
    </source>
</reference>
<evidence type="ECO:0000313" key="2">
    <source>
        <dbReference type="Proteomes" id="UP000769157"/>
    </source>
</evidence>
<dbReference type="RefSeq" id="XP_046062238.1">
    <property type="nucleotide sequence ID" value="XM_046204014.1"/>
</dbReference>
<sequence length="216" mass="23533">MQEHETYIGELDVDMSQIAIKMPFNNAALVSGTIVNVEVAFSGLDQHLLGLDLYEVKDGSVVNNQSSLLSSSKNFVSSDSLVVHSYGLGVGPSNAGSSSGFIFEGMLDTRFLRFSVTWLAGWNRLICSVDGKLTGSLPVKLEYLMRITAAASRSKMSRHCTAASHLPERPDNTMLQYMAAVCTSSRLILCLTCSQLKMVYKNDEPAMNRLCVAAHV</sequence>
<dbReference type="OrthoDB" id="3989468at2759"/>
<accession>A0A9P8T646</accession>